<dbReference type="KEGG" id="pcy:PCYB_083680"/>
<dbReference type="OrthoDB" id="385062at2759"/>
<feature type="region of interest" description="Disordered" evidence="1">
    <location>
        <begin position="1"/>
        <end position="22"/>
    </location>
</feature>
<organism evidence="2 3">
    <name type="scientific">Plasmodium cynomolgi (strain B)</name>
    <dbReference type="NCBI Taxonomy" id="1120755"/>
    <lineage>
        <taxon>Eukaryota</taxon>
        <taxon>Sar</taxon>
        <taxon>Alveolata</taxon>
        <taxon>Apicomplexa</taxon>
        <taxon>Aconoidasida</taxon>
        <taxon>Haemosporida</taxon>
        <taxon>Plasmodiidae</taxon>
        <taxon>Plasmodium</taxon>
        <taxon>Plasmodium (Plasmodium)</taxon>
    </lineage>
</organism>
<feature type="compositionally biased region" description="Basic and acidic residues" evidence="1">
    <location>
        <begin position="7"/>
        <end position="17"/>
    </location>
</feature>
<keyword evidence="3" id="KW-1185">Reference proteome</keyword>
<evidence type="ECO:0000313" key="2">
    <source>
        <dbReference type="EMBL" id="GAB66207.1"/>
    </source>
</evidence>
<reference evidence="2 3" key="1">
    <citation type="journal article" date="2012" name="Nat. Genet.">
        <title>Plasmodium cynomolgi genome sequences provide insight into Plasmodium vivax and the monkey malaria clade.</title>
        <authorList>
            <person name="Tachibana S."/>
            <person name="Sullivan S.A."/>
            <person name="Kawai S."/>
            <person name="Nakamura S."/>
            <person name="Kim H.R."/>
            <person name="Goto N."/>
            <person name="Arisue N."/>
            <person name="Palacpac N.M.Q."/>
            <person name="Honma H."/>
            <person name="Yagi M."/>
            <person name="Tougan T."/>
            <person name="Katakai Y."/>
            <person name="Kaneko O."/>
            <person name="Mita T."/>
            <person name="Kita K."/>
            <person name="Yasutomi Y."/>
            <person name="Sutton P.L."/>
            <person name="Shakhbatyan R."/>
            <person name="Horii T."/>
            <person name="Yasunaga T."/>
            <person name="Barnwell J.W."/>
            <person name="Escalante A.A."/>
            <person name="Carlton J.M."/>
            <person name="Tanabe K."/>
        </authorList>
    </citation>
    <scope>NUCLEOTIDE SEQUENCE [LARGE SCALE GENOMIC DNA]</scope>
    <source>
        <strain evidence="2 3">B</strain>
    </source>
</reference>
<dbReference type="Proteomes" id="UP000006319">
    <property type="component" value="Chromosome 8"/>
</dbReference>
<sequence>MTSSGAEVKEAKQEKKGKVSIPHIDFTSMEAISQSILHEDMSDNDDPPIEGHLREHVQQFTQEQKKKNKKIKMNKHYVGVTSYLSTLPPSLRQKIFKEYRKNF</sequence>
<dbReference type="PhylomeDB" id="K6VAJ6"/>
<dbReference type="eggNOG" id="ENOG502SFWS">
    <property type="taxonomic scope" value="Eukaryota"/>
</dbReference>
<evidence type="ECO:0000256" key="1">
    <source>
        <dbReference type="SAM" id="MobiDB-lite"/>
    </source>
</evidence>
<proteinExistence type="predicted"/>
<evidence type="ECO:0000313" key="3">
    <source>
        <dbReference type="Proteomes" id="UP000006319"/>
    </source>
</evidence>
<dbReference type="AlphaFoldDB" id="K6VAJ6"/>
<gene>
    <name evidence="2" type="ORF">PCYB_083680</name>
</gene>
<protein>
    <submittedName>
        <fullName evidence="2">Uncharacterized protein</fullName>
    </submittedName>
</protein>
<feature type="non-terminal residue" evidence="2">
    <location>
        <position position="103"/>
    </location>
</feature>
<dbReference type="VEuPathDB" id="PlasmoDB:PCYB_083680"/>
<dbReference type="RefSeq" id="XP_004222154.1">
    <property type="nucleotide sequence ID" value="XM_004222106.1"/>
</dbReference>
<dbReference type="EMBL" id="DF157100">
    <property type="protein sequence ID" value="GAB66207.1"/>
    <property type="molecule type" value="Genomic_DNA"/>
</dbReference>
<accession>K6VAJ6</accession>
<dbReference type="GeneID" id="14692557"/>
<name>K6VAJ6_PLACD</name>